<feature type="region of interest" description="Disordered" evidence="4">
    <location>
        <begin position="105"/>
        <end position="142"/>
    </location>
</feature>
<evidence type="ECO:0000313" key="8">
    <source>
        <dbReference type="RefSeq" id="XP_022303655.1"/>
    </source>
</evidence>
<dbReference type="PROSITE" id="PS51465">
    <property type="entry name" value="KAZAL_2"/>
    <property type="match status" value="2"/>
</dbReference>
<dbReference type="InterPro" id="IPR050653">
    <property type="entry name" value="Prot_Inhib_GrowthFact_Antg"/>
</dbReference>
<dbReference type="AlphaFoldDB" id="A0A8B8BJX9"/>
<dbReference type="CDD" id="cd00104">
    <property type="entry name" value="KAZAL_FS"/>
    <property type="match status" value="2"/>
</dbReference>
<proteinExistence type="predicted"/>
<dbReference type="GO" id="GO:0004867">
    <property type="term" value="F:serine-type endopeptidase inhibitor activity"/>
    <property type="evidence" value="ECO:0007669"/>
    <property type="project" value="UniProtKB-KW"/>
</dbReference>
<dbReference type="SUPFAM" id="SSF100895">
    <property type="entry name" value="Kazal-type serine protease inhibitors"/>
    <property type="match status" value="2"/>
</dbReference>
<dbReference type="PANTHER" id="PTHR10913:SF45">
    <property type="entry name" value="FOLLISTATIN, ISOFORM A-RELATED"/>
    <property type="match status" value="1"/>
</dbReference>
<dbReference type="Pfam" id="PF07648">
    <property type="entry name" value="Kazal_2"/>
    <property type="match status" value="2"/>
</dbReference>
<sequence length="214" mass="22015">MKVIIVLFVVGFVSAQHGHGGGHGGDYHPDSQTHIDTEIQNLDAHFGKHQCLDLLLVDCQHHTTNGDEMVCGSDGVTYANHCKFVHAVCMYDGLTAAHTGQCTSTTVPPSTVSSGNAAGSSAAATTVGPGSSASTAPPTTTLSPETIAFQNVFCRNKDSINCPTVVTPLCGSDGVVYDSSCHVSKARCDNPSLQTVDGSKCGLTTPVSVAPIVG</sequence>
<dbReference type="GeneID" id="111111141"/>
<dbReference type="OrthoDB" id="6125779at2759"/>
<feature type="chain" id="PRO_5034495220" evidence="5">
    <location>
        <begin position="16"/>
        <end position="214"/>
    </location>
</feature>
<dbReference type="KEGG" id="cvn:111111141"/>
<evidence type="ECO:0000256" key="1">
    <source>
        <dbReference type="ARBA" id="ARBA00022690"/>
    </source>
</evidence>
<reference evidence="8" key="1">
    <citation type="submission" date="2025-08" db="UniProtKB">
        <authorList>
            <consortium name="RefSeq"/>
        </authorList>
    </citation>
    <scope>IDENTIFICATION</scope>
    <source>
        <tissue evidence="8">Whole sample</tissue>
    </source>
</reference>
<evidence type="ECO:0000256" key="4">
    <source>
        <dbReference type="SAM" id="MobiDB-lite"/>
    </source>
</evidence>
<dbReference type="Proteomes" id="UP000694844">
    <property type="component" value="Chromosome 9"/>
</dbReference>
<evidence type="ECO:0000259" key="6">
    <source>
        <dbReference type="PROSITE" id="PS51465"/>
    </source>
</evidence>
<name>A0A8B8BJX9_CRAVI</name>
<evidence type="ECO:0000256" key="3">
    <source>
        <dbReference type="ARBA" id="ARBA00023157"/>
    </source>
</evidence>
<keyword evidence="1 8" id="KW-0646">Protease inhibitor</keyword>
<protein>
    <submittedName>
        <fullName evidence="8">Serine protease inhibitor dipetalogastin-like</fullName>
    </submittedName>
</protein>
<keyword evidence="2 8" id="KW-0722">Serine protease inhibitor</keyword>
<keyword evidence="5" id="KW-0732">Signal</keyword>
<dbReference type="Gene3D" id="3.30.60.30">
    <property type="match status" value="2"/>
</dbReference>
<evidence type="ECO:0000256" key="5">
    <source>
        <dbReference type="SAM" id="SignalP"/>
    </source>
</evidence>
<dbReference type="InterPro" id="IPR036058">
    <property type="entry name" value="Kazal_dom_sf"/>
</dbReference>
<feature type="signal peptide" evidence="5">
    <location>
        <begin position="1"/>
        <end position="15"/>
    </location>
</feature>
<feature type="domain" description="Kazal-like" evidence="6">
    <location>
        <begin position="45"/>
        <end position="104"/>
    </location>
</feature>
<dbReference type="RefSeq" id="XP_022303655.1">
    <property type="nucleotide sequence ID" value="XM_022447947.1"/>
</dbReference>
<keyword evidence="7" id="KW-1185">Reference proteome</keyword>
<gene>
    <name evidence="8" type="primary">LOC111111141</name>
</gene>
<organism evidence="7 8">
    <name type="scientific">Crassostrea virginica</name>
    <name type="common">Eastern oyster</name>
    <dbReference type="NCBI Taxonomy" id="6565"/>
    <lineage>
        <taxon>Eukaryota</taxon>
        <taxon>Metazoa</taxon>
        <taxon>Spiralia</taxon>
        <taxon>Lophotrochozoa</taxon>
        <taxon>Mollusca</taxon>
        <taxon>Bivalvia</taxon>
        <taxon>Autobranchia</taxon>
        <taxon>Pteriomorphia</taxon>
        <taxon>Ostreida</taxon>
        <taxon>Ostreoidea</taxon>
        <taxon>Ostreidae</taxon>
        <taxon>Crassostrea</taxon>
    </lineage>
</organism>
<feature type="domain" description="Kazal-like" evidence="6">
    <location>
        <begin position="148"/>
        <end position="203"/>
    </location>
</feature>
<dbReference type="InterPro" id="IPR002350">
    <property type="entry name" value="Kazal_dom"/>
</dbReference>
<dbReference type="SMART" id="SM00280">
    <property type="entry name" value="KAZAL"/>
    <property type="match status" value="2"/>
</dbReference>
<accession>A0A8B8BJX9</accession>
<keyword evidence="3" id="KW-1015">Disulfide bond</keyword>
<evidence type="ECO:0000313" key="7">
    <source>
        <dbReference type="Proteomes" id="UP000694844"/>
    </source>
</evidence>
<dbReference type="GO" id="GO:0005576">
    <property type="term" value="C:extracellular region"/>
    <property type="evidence" value="ECO:0007669"/>
    <property type="project" value="TreeGrafter"/>
</dbReference>
<dbReference type="PANTHER" id="PTHR10913">
    <property type="entry name" value="FOLLISTATIN-RELATED"/>
    <property type="match status" value="1"/>
</dbReference>
<evidence type="ECO:0000256" key="2">
    <source>
        <dbReference type="ARBA" id="ARBA00022900"/>
    </source>
</evidence>